<name>A0A084AJF2_STACB</name>
<dbReference type="Pfam" id="PF00702">
    <property type="entry name" value="Hydrolase"/>
    <property type="match status" value="1"/>
</dbReference>
<evidence type="ECO:0000256" key="2">
    <source>
        <dbReference type="ARBA" id="ARBA00022801"/>
    </source>
</evidence>
<dbReference type="GO" id="GO:0019120">
    <property type="term" value="F:hydrolase activity, acting on acid halide bonds, in C-halide compounds"/>
    <property type="evidence" value="ECO:0007669"/>
    <property type="project" value="InterPro"/>
</dbReference>
<keyword evidence="4" id="KW-1185">Reference proteome</keyword>
<dbReference type="InterPro" id="IPR051540">
    <property type="entry name" value="S-2-haloacid_dehalogenase"/>
</dbReference>
<gene>
    <name evidence="3" type="ORF">S7711_04325</name>
</gene>
<reference evidence="3 4" key="1">
    <citation type="journal article" date="2014" name="BMC Genomics">
        <title>Comparative genome sequencing reveals chemotype-specific gene clusters in the toxigenic black mold Stachybotrys.</title>
        <authorList>
            <person name="Semeiks J."/>
            <person name="Borek D."/>
            <person name="Otwinowski Z."/>
            <person name="Grishin N.V."/>
        </authorList>
    </citation>
    <scope>NUCLEOTIDE SEQUENCE [LARGE SCALE GENOMIC DNA]</scope>
    <source>
        <strain evidence="4">CBS 109288 / IBT 7711</strain>
    </source>
</reference>
<evidence type="ECO:0000313" key="3">
    <source>
        <dbReference type="EMBL" id="KEY65431.1"/>
    </source>
</evidence>
<dbReference type="InterPro" id="IPR006328">
    <property type="entry name" value="2-HAD"/>
</dbReference>
<dbReference type="AlphaFoldDB" id="A0A084AJF2"/>
<keyword evidence="2" id="KW-0378">Hydrolase</keyword>
<dbReference type="OrthoDB" id="3256520at2759"/>
<evidence type="ECO:0000256" key="1">
    <source>
        <dbReference type="ARBA" id="ARBA00008106"/>
    </source>
</evidence>
<accession>A0A084AJF2</accession>
<dbReference type="Proteomes" id="UP000028045">
    <property type="component" value="Unassembled WGS sequence"/>
</dbReference>
<dbReference type="SFLD" id="SFLDG01129">
    <property type="entry name" value="C1.5:_HAD__Beta-PGM__Phosphata"/>
    <property type="match status" value="1"/>
</dbReference>
<proteinExistence type="inferred from homology"/>
<dbReference type="PRINTS" id="PR00413">
    <property type="entry name" value="HADHALOGNASE"/>
</dbReference>
<dbReference type="NCBIfam" id="TIGR01493">
    <property type="entry name" value="HAD-SF-IA-v2"/>
    <property type="match status" value="1"/>
</dbReference>
<comment type="similarity">
    <text evidence="1">Belongs to the HAD-like hydrolase superfamily. S-2-haloalkanoic acid dehalogenase family.</text>
</comment>
<dbReference type="InterPro" id="IPR036412">
    <property type="entry name" value="HAD-like_sf"/>
</dbReference>
<dbReference type="SUPFAM" id="SSF56784">
    <property type="entry name" value="HAD-like"/>
    <property type="match status" value="1"/>
</dbReference>
<dbReference type="InterPro" id="IPR023214">
    <property type="entry name" value="HAD_sf"/>
</dbReference>
<dbReference type="InterPro" id="IPR006439">
    <property type="entry name" value="HAD-SF_hydro_IA"/>
</dbReference>
<sequence>MSDSTTAIAFDLYGTLLSTASVAEELTKMYGEEKAKTIAAQARRYQLEYTWRINSMGLYRSFSELTLASFRQATVEAGVDLTSAQEDQIMNAYNGLDVFPDVKDALQALANTPSLDPYIFSNGTVSMITTSLATSPTLSGARGTFPDSKVVSVESLQVFKPDKRTYDHLVKSVGKQADPGEVWLVTSNPFDVVGAVSAGLKAAWVDRTGLGWVDGLGDALGSKPTVIVKGVDQVIEAITRQKAA</sequence>
<dbReference type="GO" id="GO:0016791">
    <property type="term" value="F:phosphatase activity"/>
    <property type="evidence" value="ECO:0007669"/>
    <property type="project" value="UniProtKB-ARBA"/>
</dbReference>
<dbReference type="PANTHER" id="PTHR43316">
    <property type="entry name" value="HYDROLASE, HALOACID DELAHOGENASE-RELATED"/>
    <property type="match status" value="1"/>
</dbReference>
<protein>
    <recommendedName>
        <fullName evidence="5">Haloacid dehalogenase</fullName>
    </recommendedName>
</protein>
<organism evidence="3 4">
    <name type="scientific">Stachybotrys chartarum (strain CBS 109288 / IBT 7711)</name>
    <name type="common">Toxic black mold</name>
    <name type="synonym">Stilbospora chartarum</name>
    <dbReference type="NCBI Taxonomy" id="1280523"/>
    <lineage>
        <taxon>Eukaryota</taxon>
        <taxon>Fungi</taxon>
        <taxon>Dikarya</taxon>
        <taxon>Ascomycota</taxon>
        <taxon>Pezizomycotina</taxon>
        <taxon>Sordariomycetes</taxon>
        <taxon>Hypocreomycetidae</taxon>
        <taxon>Hypocreales</taxon>
        <taxon>Stachybotryaceae</taxon>
        <taxon>Stachybotrys</taxon>
    </lineage>
</organism>
<dbReference type="Gene3D" id="3.40.50.1000">
    <property type="entry name" value="HAD superfamily/HAD-like"/>
    <property type="match status" value="1"/>
</dbReference>
<dbReference type="InterPro" id="IPR023198">
    <property type="entry name" value="PGP-like_dom2"/>
</dbReference>
<dbReference type="PANTHER" id="PTHR43316:SF3">
    <property type="entry name" value="HALOACID DEHALOGENASE, TYPE II (AFU_ORTHOLOGUE AFUA_2G07750)-RELATED"/>
    <property type="match status" value="1"/>
</dbReference>
<evidence type="ECO:0008006" key="5">
    <source>
        <dbReference type="Google" id="ProtNLM"/>
    </source>
</evidence>
<dbReference type="EMBL" id="KL648705">
    <property type="protein sequence ID" value="KEY65431.1"/>
    <property type="molecule type" value="Genomic_DNA"/>
</dbReference>
<dbReference type="SFLD" id="SFLDS00003">
    <property type="entry name" value="Haloacid_Dehalogenase"/>
    <property type="match status" value="1"/>
</dbReference>
<dbReference type="HOGENOM" id="CLU_045011_3_1_1"/>
<dbReference type="Gene3D" id="1.10.150.240">
    <property type="entry name" value="Putative phosphatase, domain 2"/>
    <property type="match status" value="1"/>
</dbReference>
<evidence type="ECO:0000313" key="4">
    <source>
        <dbReference type="Proteomes" id="UP000028045"/>
    </source>
</evidence>
<dbReference type="NCBIfam" id="TIGR01428">
    <property type="entry name" value="HAD_type_II"/>
    <property type="match status" value="1"/>
</dbReference>